<comment type="caution">
    <text evidence="8">The sequence shown here is derived from an EMBL/GenBank/DDBJ whole genome shotgun (WGS) entry which is preliminary data.</text>
</comment>
<name>A0ABW0YNH2_9BACI</name>
<dbReference type="SUPFAM" id="SSF50022">
    <property type="entry name" value="ISP domain"/>
    <property type="match status" value="1"/>
</dbReference>
<evidence type="ECO:0000313" key="9">
    <source>
        <dbReference type="Proteomes" id="UP001596142"/>
    </source>
</evidence>
<evidence type="ECO:0000259" key="7">
    <source>
        <dbReference type="PROSITE" id="PS51296"/>
    </source>
</evidence>
<keyword evidence="3" id="KW-0560">Oxidoreductase</keyword>
<evidence type="ECO:0000256" key="1">
    <source>
        <dbReference type="ARBA" id="ARBA00022714"/>
    </source>
</evidence>
<dbReference type="RefSeq" id="WP_157049859.1">
    <property type="nucleotide sequence ID" value="NZ_JBHSOZ010000009.1"/>
</dbReference>
<accession>A0ABW0YNH2</accession>
<evidence type="ECO:0000256" key="3">
    <source>
        <dbReference type="ARBA" id="ARBA00023002"/>
    </source>
</evidence>
<gene>
    <name evidence="8" type="primary">nirD</name>
    <name evidence="8" type="ORF">ACFPU1_14780</name>
</gene>
<dbReference type="InterPro" id="IPR036922">
    <property type="entry name" value="Rieske_2Fe-2S_sf"/>
</dbReference>
<dbReference type="Gene3D" id="2.102.10.10">
    <property type="entry name" value="Rieske [2Fe-2S] iron-sulphur domain"/>
    <property type="match status" value="1"/>
</dbReference>
<evidence type="ECO:0000256" key="5">
    <source>
        <dbReference type="ARBA" id="ARBA00023014"/>
    </source>
</evidence>
<dbReference type="Pfam" id="PF00355">
    <property type="entry name" value="Rieske"/>
    <property type="match status" value="1"/>
</dbReference>
<evidence type="ECO:0000256" key="2">
    <source>
        <dbReference type="ARBA" id="ARBA00022723"/>
    </source>
</evidence>
<sequence length="107" mass="11519">MSKVGEVNKLKVADVSEVVEGIGKEVVIEGHSIALFKLKSGKIKAIENSCPHKGGPLSQGIVSGENVFCPLHDWKVCVNDGMVQGPDEGCVQTYKVDVDDDSVYLYI</sequence>
<evidence type="ECO:0000256" key="6">
    <source>
        <dbReference type="ARBA" id="ARBA00023063"/>
    </source>
</evidence>
<keyword evidence="2" id="KW-0479">Metal-binding</keyword>
<keyword evidence="9" id="KW-1185">Reference proteome</keyword>
<protein>
    <submittedName>
        <fullName evidence="8">Nitrite reductase small subunit NirD</fullName>
    </submittedName>
</protein>
<evidence type="ECO:0000256" key="4">
    <source>
        <dbReference type="ARBA" id="ARBA00023004"/>
    </source>
</evidence>
<dbReference type="InterPro" id="IPR017941">
    <property type="entry name" value="Rieske_2Fe-2S"/>
</dbReference>
<feature type="domain" description="Rieske" evidence="7">
    <location>
        <begin position="10"/>
        <end position="105"/>
    </location>
</feature>
<dbReference type="NCBIfam" id="TIGR02378">
    <property type="entry name" value="nirD_assim_sml"/>
    <property type="match status" value="1"/>
</dbReference>
<evidence type="ECO:0000313" key="8">
    <source>
        <dbReference type="EMBL" id="MFC5714024.1"/>
    </source>
</evidence>
<dbReference type="Proteomes" id="UP001596142">
    <property type="component" value="Unassembled WGS sequence"/>
</dbReference>
<dbReference type="InterPro" id="IPR012748">
    <property type="entry name" value="Rieske-like_NirD"/>
</dbReference>
<dbReference type="PANTHER" id="PTHR21496">
    <property type="entry name" value="FERREDOXIN-RELATED"/>
    <property type="match status" value="1"/>
</dbReference>
<reference evidence="9" key="1">
    <citation type="journal article" date="2019" name="Int. J. Syst. Evol. Microbiol.">
        <title>The Global Catalogue of Microorganisms (GCM) 10K type strain sequencing project: providing services to taxonomists for standard genome sequencing and annotation.</title>
        <authorList>
            <consortium name="The Broad Institute Genomics Platform"/>
            <consortium name="The Broad Institute Genome Sequencing Center for Infectious Disease"/>
            <person name="Wu L."/>
            <person name="Ma J."/>
        </authorList>
    </citation>
    <scope>NUCLEOTIDE SEQUENCE [LARGE SCALE GENOMIC DNA]</scope>
    <source>
        <strain evidence="9">CECT 7184</strain>
    </source>
</reference>
<dbReference type="EMBL" id="JBHSOZ010000009">
    <property type="protein sequence ID" value="MFC5714024.1"/>
    <property type="molecule type" value="Genomic_DNA"/>
</dbReference>
<proteinExistence type="predicted"/>
<organism evidence="8 9">
    <name type="scientific">Thalassorhabdus alkalitolerans</name>
    <dbReference type="NCBI Taxonomy" id="2282697"/>
    <lineage>
        <taxon>Bacteria</taxon>
        <taxon>Bacillati</taxon>
        <taxon>Bacillota</taxon>
        <taxon>Bacilli</taxon>
        <taxon>Bacillales</taxon>
        <taxon>Bacillaceae</taxon>
        <taxon>Thalassorhabdus</taxon>
    </lineage>
</organism>
<keyword evidence="1" id="KW-0001">2Fe-2S</keyword>
<keyword evidence="5" id="KW-0411">Iron-sulfur</keyword>
<dbReference type="PROSITE" id="PS51296">
    <property type="entry name" value="RIESKE"/>
    <property type="match status" value="1"/>
</dbReference>
<keyword evidence="6" id="KW-0534">Nitrate assimilation</keyword>
<dbReference type="PANTHER" id="PTHR21496:SF23">
    <property type="entry name" value="3-PHENYLPROPIONATE_CINNAMIC ACID DIOXYGENASE FERREDOXIN SUBUNIT"/>
    <property type="match status" value="1"/>
</dbReference>
<keyword evidence="4" id="KW-0408">Iron</keyword>
<dbReference type="CDD" id="cd03530">
    <property type="entry name" value="Rieske_NirD_small_Bacillus"/>
    <property type="match status" value="1"/>
</dbReference>